<proteinExistence type="predicted"/>
<evidence type="ECO:0000313" key="3">
    <source>
        <dbReference type="EMBL" id="PRZ43457.1"/>
    </source>
</evidence>
<dbReference type="AlphaFoldDB" id="A0A2T1A4N0"/>
<gene>
    <name evidence="3" type="ORF">CLV47_102143</name>
</gene>
<dbReference type="OrthoDB" id="3663113at2"/>
<feature type="transmembrane region" description="Helical" evidence="2">
    <location>
        <begin position="289"/>
        <end position="311"/>
    </location>
</feature>
<keyword evidence="4" id="KW-1185">Reference proteome</keyword>
<protein>
    <submittedName>
        <fullName evidence="3">Uncharacterized protein</fullName>
    </submittedName>
</protein>
<dbReference type="RefSeq" id="WP_106347620.1">
    <property type="nucleotide sequence ID" value="NZ_PVUE01000002.1"/>
</dbReference>
<keyword evidence="2" id="KW-0472">Membrane</keyword>
<reference evidence="3 4" key="1">
    <citation type="submission" date="2018-03" db="EMBL/GenBank/DDBJ databases">
        <title>Genomic Encyclopedia of Archaeal and Bacterial Type Strains, Phase II (KMG-II): from individual species to whole genera.</title>
        <authorList>
            <person name="Goeker M."/>
        </authorList>
    </citation>
    <scope>NUCLEOTIDE SEQUENCE [LARGE SCALE GENOMIC DNA]</scope>
    <source>
        <strain evidence="3 4">DSM 100065</strain>
    </source>
</reference>
<evidence type="ECO:0000256" key="1">
    <source>
        <dbReference type="SAM" id="MobiDB-lite"/>
    </source>
</evidence>
<dbReference type="EMBL" id="PVUE01000002">
    <property type="protein sequence ID" value="PRZ43457.1"/>
    <property type="molecule type" value="Genomic_DNA"/>
</dbReference>
<name>A0A2T1A4N0_9ACTN</name>
<keyword evidence="2" id="KW-0812">Transmembrane</keyword>
<accession>A0A2T1A4N0</accession>
<dbReference type="Proteomes" id="UP000237752">
    <property type="component" value="Unassembled WGS sequence"/>
</dbReference>
<keyword evidence="2" id="KW-1133">Transmembrane helix</keyword>
<feature type="compositionally biased region" description="Low complexity" evidence="1">
    <location>
        <begin position="326"/>
        <end position="342"/>
    </location>
</feature>
<organism evidence="3 4">
    <name type="scientific">Antricoccus suffuscus</name>
    <dbReference type="NCBI Taxonomy" id="1629062"/>
    <lineage>
        <taxon>Bacteria</taxon>
        <taxon>Bacillati</taxon>
        <taxon>Actinomycetota</taxon>
        <taxon>Actinomycetes</taxon>
        <taxon>Geodermatophilales</taxon>
        <taxon>Antricoccaceae</taxon>
        <taxon>Antricoccus</taxon>
    </lineage>
</organism>
<evidence type="ECO:0000256" key="2">
    <source>
        <dbReference type="SAM" id="Phobius"/>
    </source>
</evidence>
<sequence>MLVLTHGSPDDAAQKRFFETIRQYGPGRRNFPGLIVLGDGFTRFGPISGVALTAEGIAVIGVQEIPDASGYLFAPARGAWTVGGRLIHLGRGGSNPVHETDTAVKNVAAVLRKRGIDPGYMQSLIVVDGDISGVAQPETERSSGVVVVRTHQDDIADGIVRATSQTTGGLKQLWTSADVLAALRILGYDGSQVPVEALTNEGFPYSPYVLRPTSTEDSPVAAVPEHAQARLMGHGSAADAPTEHTRPNPRVAAVPLQASAPLAVSEPAAADSLLDAPEEDDIHRSPFRWLAGLAALAVLIAAVVFGAQWLFSGSSDKSAGNGGSGSNTSQGAGASDGAAGTTTPAAQQIDGLAFQQGAYDQTAKCATFSYGEIKSLLTQIGCSGLTRALYLTDVDGKQVVVSVADVKLKSDGDAAKLKSKVDSDGTGNVNDLLRDGVIPKGYPSTKVFDNAEYASSIDGQTVRIVETAFTDGGDPSANVNKAADVALKLKIDKQ</sequence>
<evidence type="ECO:0000313" key="4">
    <source>
        <dbReference type="Proteomes" id="UP000237752"/>
    </source>
</evidence>
<feature type="region of interest" description="Disordered" evidence="1">
    <location>
        <begin position="316"/>
        <end position="342"/>
    </location>
</feature>
<comment type="caution">
    <text evidence="3">The sequence shown here is derived from an EMBL/GenBank/DDBJ whole genome shotgun (WGS) entry which is preliminary data.</text>
</comment>